<accession>A0A919UCS3</accession>
<dbReference type="AlphaFoldDB" id="A0A919UCS3"/>
<evidence type="ECO:0008006" key="4">
    <source>
        <dbReference type="Google" id="ProtNLM"/>
    </source>
</evidence>
<keyword evidence="3" id="KW-1185">Reference proteome</keyword>
<evidence type="ECO:0000256" key="1">
    <source>
        <dbReference type="SAM" id="Phobius"/>
    </source>
</evidence>
<keyword evidence="1" id="KW-1133">Transmembrane helix</keyword>
<comment type="caution">
    <text evidence="2">The sequence shown here is derived from an EMBL/GenBank/DDBJ whole genome shotgun (WGS) entry which is preliminary data.</text>
</comment>
<feature type="transmembrane region" description="Helical" evidence="1">
    <location>
        <begin position="97"/>
        <end position="115"/>
    </location>
</feature>
<keyword evidence="1" id="KW-0812">Transmembrane</keyword>
<name>A0A919UCS3_9ACTN</name>
<organism evidence="2 3">
    <name type="scientific">Dactylosporangium siamense</name>
    <dbReference type="NCBI Taxonomy" id="685454"/>
    <lineage>
        <taxon>Bacteria</taxon>
        <taxon>Bacillati</taxon>
        <taxon>Actinomycetota</taxon>
        <taxon>Actinomycetes</taxon>
        <taxon>Micromonosporales</taxon>
        <taxon>Micromonosporaceae</taxon>
        <taxon>Dactylosporangium</taxon>
    </lineage>
</organism>
<sequence>MTSMDLGTGERYRRGWKIMLGWYAAYAVGWIVAVVWYYSNLTFSDTCNPGDLFCDEEGDTFILKVAAIVGVIVLSLCLVLSWALLRMTVGWLRPAPLAGTLAALAGPALLVALTYTRLQLP</sequence>
<evidence type="ECO:0000313" key="2">
    <source>
        <dbReference type="EMBL" id="GIG46915.1"/>
    </source>
</evidence>
<reference evidence="2" key="1">
    <citation type="submission" date="2021-01" db="EMBL/GenBank/DDBJ databases">
        <title>Whole genome shotgun sequence of Dactylosporangium siamense NBRC 106093.</title>
        <authorList>
            <person name="Komaki H."/>
            <person name="Tamura T."/>
        </authorList>
    </citation>
    <scope>NUCLEOTIDE SEQUENCE</scope>
    <source>
        <strain evidence="2">NBRC 106093</strain>
    </source>
</reference>
<feature type="transmembrane region" description="Helical" evidence="1">
    <location>
        <begin position="20"/>
        <end position="39"/>
    </location>
</feature>
<feature type="transmembrane region" description="Helical" evidence="1">
    <location>
        <begin position="61"/>
        <end position="85"/>
    </location>
</feature>
<dbReference type="Proteomes" id="UP000660611">
    <property type="component" value="Unassembled WGS sequence"/>
</dbReference>
<keyword evidence="1" id="KW-0472">Membrane</keyword>
<protein>
    <recommendedName>
        <fullName evidence="4">Transmembrane protein</fullName>
    </recommendedName>
</protein>
<dbReference type="EMBL" id="BONQ01000077">
    <property type="protein sequence ID" value="GIG46915.1"/>
    <property type="molecule type" value="Genomic_DNA"/>
</dbReference>
<gene>
    <name evidence="2" type="ORF">Dsi01nite_049560</name>
</gene>
<proteinExistence type="predicted"/>
<evidence type="ECO:0000313" key="3">
    <source>
        <dbReference type="Proteomes" id="UP000660611"/>
    </source>
</evidence>